<feature type="domain" description="AB hydrolase-1" evidence="2">
    <location>
        <begin position="68"/>
        <end position="294"/>
    </location>
</feature>
<dbReference type="Gene3D" id="3.40.50.1820">
    <property type="entry name" value="alpha/beta hydrolase"/>
    <property type="match status" value="1"/>
</dbReference>
<accession>A0A562NBA9</accession>
<feature type="signal peptide" evidence="1">
    <location>
        <begin position="1"/>
        <end position="21"/>
    </location>
</feature>
<dbReference type="InterPro" id="IPR050266">
    <property type="entry name" value="AB_hydrolase_sf"/>
</dbReference>
<dbReference type="InterPro" id="IPR000639">
    <property type="entry name" value="Epox_hydrolase-like"/>
</dbReference>
<dbReference type="InterPro" id="IPR000073">
    <property type="entry name" value="AB_hydrolase_1"/>
</dbReference>
<dbReference type="GO" id="GO:0046464">
    <property type="term" value="P:acylglycerol catabolic process"/>
    <property type="evidence" value="ECO:0007669"/>
    <property type="project" value="TreeGrafter"/>
</dbReference>
<proteinExistence type="predicted"/>
<reference evidence="3 4" key="1">
    <citation type="journal article" date="2015" name="Stand. Genomic Sci.">
        <title>Genomic Encyclopedia of Bacterial and Archaeal Type Strains, Phase III: the genomes of soil and plant-associated and newly described type strains.</title>
        <authorList>
            <person name="Whitman W.B."/>
            <person name="Woyke T."/>
            <person name="Klenk H.P."/>
            <person name="Zhou Y."/>
            <person name="Lilburn T.G."/>
            <person name="Beck B.J."/>
            <person name="De Vos P."/>
            <person name="Vandamme P."/>
            <person name="Eisen J.A."/>
            <person name="Garrity G."/>
            <person name="Hugenholtz P."/>
            <person name="Kyrpides N.C."/>
        </authorList>
    </citation>
    <scope>NUCLEOTIDE SEQUENCE [LARGE SCALE GENOMIC DNA]</scope>
    <source>
        <strain evidence="3 4">CGMCC 1.5364</strain>
    </source>
</reference>
<dbReference type="AlphaFoldDB" id="A0A562NBA9"/>
<dbReference type="OrthoDB" id="9808398at2"/>
<evidence type="ECO:0000256" key="1">
    <source>
        <dbReference type="SAM" id="SignalP"/>
    </source>
</evidence>
<dbReference type="InterPro" id="IPR029058">
    <property type="entry name" value="AB_hydrolase_fold"/>
</dbReference>
<dbReference type="EMBL" id="VLKU01000014">
    <property type="protein sequence ID" value="TWI29436.1"/>
    <property type="molecule type" value="Genomic_DNA"/>
</dbReference>
<dbReference type="RefSeq" id="WP_158637567.1">
    <property type="nucleotide sequence ID" value="NZ_VLKU01000014.1"/>
</dbReference>
<dbReference type="Proteomes" id="UP000316225">
    <property type="component" value="Unassembled WGS sequence"/>
</dbReference>
<protein>
    <submittedName>
        <fullName evidence="3">Pimeloyl-ACP methyl ester carboxylesterase</fullName>
    </submittedName>
</protein>
<dbReference type="PRINTS" id="PR00111">
    <property type="entry name" value="ABHYDROLASE"/>
</dbReference>
<dbReference type="Pfam" id="PF00561">
    <property type="entry name" value="Abhydrolase_1"/>
    <property type="match status" value="1"/>
</dbReference>
<evidence type="ECO:0000259" key="2">
    <source>
        <dbReference type="Pfam" id="PF00561"/>
    </source>
</evidence>
<keyword evidence="4" id="KW-1185">Reference proteome</keyword>
<sequence>MIRRHRPILLALALAATLANAGPVAANQVDLPDQAGWDATRRMAVTPDGVHLTYLELGQEPGMEKGAPIILIHGYTDNSRSWSLLAPTLRQEMPDRRIIAVDLRGHGSSDAPGCCYGPDSLASDVAGLMQALQISQADVVGHSLGSMTAAYLAATRPASVRRLVLLSSATHLPASSRDWLWQKVPDLAQPIDPDGAFMKEWFANPTPVAEDFLKRERADAAAVPLHVWNGVLQTLSAWDWAPLAPRIQARTMIAWGDQDTLFDAKAQTVLQAALPAAQYVQFDGLGHNFFWEQPEKVGKTISGFLTEAPSP</sequence>
<feature type="chain" id="PRO_5022042754" evidence="1">
    <location>
        <begin position="22"/>
        <end position="311"/>
    </location>
</feature>
<name>A0A562NBA9_9RHOB</name>
<organism evidence="3 4">
    <name type="scientific">Paracoccus sulfuroxidans</name>
    <dbReference type="NCBI Taxonomy" id="384678"/>
    <lineage>
        <taxon>Bacteria</taxon>
        <taxon>Pseudomonadati</taxon>
        <taxon>Pseudomonadota</taxon>
        <taxon>Alphaproteobacteria</taxon>
        <taxon>Rhodobacterales</taxon>
        <taxon>Paracoccaceae</taxon>
        <taxon>Paracoccus</taxon>
    </lineage>
</organism>
<comment type="caution">
    <text evidence="3">The sequence shown here is derived from an EMBL/GenBank/DDBJ whole genome shotgun (WGS) entry which is preliminary data.</text>
</comment>
<gene>
    <name evidence="3" type="ORF">IQ24_03646</name>
</gene>
<dbReference type="GO" id="GO:0047372">
    <property type="term" value="F:monoacylglycerol lipase activity"/>
    <property type="evidence" value="ECO:0007669"/>
    <property type="project" value="TreeGrafter"/>
</dbReference>
<dbReference type="GO" id="GO:0016020">
    <property type="term" value="C:membrane"/>
    <property type="evidence" value="ECO:0007669"/>
    <property type="project" value="TreeGrafter"/>
</dbReference>
<dbReference type="PANTHER" id="PTHR43798:SF33">
    <property type="entry name" value="HYDROLASE, PUTATIVE (AFU_ORTHOLOGUE AFUA_2G14860)-RELATED"/>
    <property type="match status" value="1"/>
</dbReference>
<keyword evidence="1" id="KW-0732">Signal</keyword>
<evidence type="ECO:0000313" key="3">
    <source>
        <dbReference type="EMBL" id="TWI29436.1"/>
    </source>
</evidence>
<dbReference type="PRINTS" id="PR00412">
    <property type="entry name" value="EPOXHYDRLASE"/>
</dbReference>
<dbReference type="SUPFAM" id="SSF53474">
    <property type="entry name" value="alpha/beta-Hydrolases"/>
    <property type="match status" value="1"/>
</dbReference>
<evidence type="ECO:0000313" key="4">
    <source>
        <dbReference type="Proteomes" id="UP000316225"/>
    </source>
</evidence>
<dbReference type="PANTHER" id="PTHR43798">
    <property type="entry name" value="MONOACYLGLYCEROL LIPASE"/>
    <property type="match status" value="1"/>
</dbReference>